<dbReference type="PANTHER" id="PTHR48086">
    <property type="entry name" value="SODIUM/PROLINE SYMPORTER-RELATED"/>
    <property type="match status" value="1"/>
</dbReference>
<evidence type="ECO:0000313" key="16">
    <source>
        <dbReference type="Proteomes" id="UP000634134"/>
    </source>
</evidence>
<evidence type="ECO:0000256" key="8">
    <source>
        <dbReference type="ARBA" id="ARBA00023053"/>
    </source>
</evidence>
<evidence type="ECO:0000256" key="6">
    <source>
        <dbReference type="ARBA" id="ARBA00022847"/>
    </source>
</evidence>
<evidence type="ECO:0000256" key="5">
    <source>
        <dbReference type="ARBA" id="ARBA00022692"/>
    </source>
</evidence>
<dbReference type="Gene3D" id="1.20.1730.10">
    <property type="entry name" value="Sodium/glucose cotransporter"/>
    <property type="match status" value="1"/>
</dbReference>
<feature type="transmembrane region" description="Helical" evidence="14">
    <location>
        <begin position="490"/>
        <end position="511"/>
    </location>
</feature>
<feature type="transmembrane region" description="Helical" evidence="14">
    <location>
        <begin position="411"/>
        <end position="430"/>
    </location>
</feature>
<dbReference type="InterPro" id="IPR038377">
    <property type="entry name" value="Na/Glc_symporter_sf"/>
</dbReference>
<evidence type="ECO:0000256" key="1">
    <source>
        <dbReference type="ARBA" id="ARBA00004651"/>
    </source>
</evidence>
<evidence type="ECO:0000256" key="3">
    <source>
        <dbReference type="ARBA" id="ARBA00022448"/>
    </source>
</evidence>
<protein>
    <submittedName>
        <fullName evidence="15">Na+:solute symporter</fullName>
    </submittedName>
</protein>
<proteinExistence type="inferred from homology"/>
<feature type="transmembrane region" description="Helical" evidence="14">
    <location>
        <begin position="363"/>
        <end position="390"/>
    </location>
</feature>
<dbReference type="Proteomes" id="UP000634134">
    <property type="component" value="Unassembled WGS sequence"/>
</dbReference>
<evidence type="ECO:0000256" key="7">
    <source>
        <dbReference type="ARBA" id="ARBA00022989"/>
    </source>
</evidence>
<evidence type="ECO:0000256" key="9">
    <source>
        <dbReference type="ARBA" id="ARBA00023065"/>
    </source>
</evidence>
<keyword evidence="4" id="KW-1003">Cell membrane</keyword>
<keyword evidence="8" id="KW-0915">Sodium</keyword>
<keyword evidence="10 14" id="KW-0472">Membrane</keyword>
<feature type="transmembrane region" description="Helical" evidence="14">
    <location>
        <begin position="267"/>
        <end position="285"/>
    </location>
</feature>
<evidence type="ECO:0000256" key="12">
    <source>
        <dbReference type="ARBA" id="ARBA00033708"/>
    </source>
</evidence>
<evidence type="ECO:0000256" key="10">
    <source>
        <dbReference type="ARBA" id="ARBA00023136"/>
    </source>
</evidence>
<keyword evidence="5 14" id="KW-0812">Transmembrane</keyword>
<evidence type="ECO:0000256" key="4">
    <source>
        <dbReference type="ARBA" id="ARBA00022475"/>
    </source>
</evidence>
<organism evidence="15 16">
    <name type="scientific">Dyadobacter subterraneus</name>
    <dbReference type="NCBI Taxonomy" id="2773304"/>
    <lineage>
        <taxon>Bacteria</taxon>
        <taxon>Pseudomonadati</taxon>
        <taxon>Bacteroidota</taxon>
        <taxon>Cytophagia</taxon>
        <taxon>Cytophagales</taxon>
        <taxon>Spirosomataceae</taxon>
        <taxon>Dyadobacter</taxon>
    </lineage>
</organism>
<accession>A0ABR9WM00</accession>
<feature type="transmembrane region" description="Helical" evidence="14">
    <location>
        <begin position="306"/>
        <end position="334"/>
    </location>
</feature>
<feature type="transmembrane region" description="Helical" evidence="14">
    <location>
        <begin position="556"/>
        <end position="576"/>
    </location>
</feature>
<keyword evidence="16" id="KW-1185">Reference proteome</keyword>
<dbReference type="InterPro" id="IPR050277">
    <property type="entry name" value="Sodium:Solute_Symporter"/>
</dbReference>
<keyword evidence="7 14" id="KW-1133">Transmembrane helix</keyword>
<feature type="transmembrane region" description="Helical" evidence="14">
    <location>
        <begin position="582"/>
        <end position="599"/>
    </location>
</feature>
<dbReference type="PANTHER" id="PTHR48086:SF3">
    <property type="entry name" value="SODIUM_PROLINE SYMPORTER"/>
    <property type="match status" value="1"/>
</dbReference>
<feature type="transmembrane region" description="Helical" evidence="14">
    <location>
        <begin position="45"/>
        <end position="72"/>
    </location>
</feature>
<comment type="subcellular location">
    <subcellularLocation>
        <location evidence="1">Cell membrane</location>
        <topology evidence="1">Multi-pass membrane protein</topology>
    </subcellularLocation>
</comment>
<evidence type="ECO:0000256" key="11">
    <source>
        <dbReference type="ARBA" id="ARBA00023201"/>
    </source>
</evidence>
<name>A0ABR9WM00_9BACT</name>
<keyword evidence="11" id="KW-0739">Sodium transport</keyword>
<evidence type="ECO:0000256" key="13">
    <source>
        <dbReference type="RuleBase" id="RU362091"/>
    </source>
</evidence>
<dbReference type="CDD" id="cd11477">
    <property type="entry name" value="SLC5sbd_u1"/>
    <property type="match status" value="1"/>
</dbReference>
<feature type="transmembrane region" description="Helical" evidence="14">
    <location>
        <begin position="436"/>
        <end position="454"/>
    </location>
</feature>
<dbReference type="EMBL" id="JACYGY010000002">
    <property type="protein sequence ID" value="MBE9466522.1"/>
    <property type="molecule type" value="Genomic_DNA"/>
</dbReference>
<keyword evidence="9" id="KW-0406">Ion transport</keyword>
<dbReference type="RefSeq" id="WP_194124741.1">
    <property type="nucleotide sequence ID" value="NZ_JACYGY010000002.1"/>
</dbReference>
<evidence type="ECO:0000313" key="15">
    <source>
        <dbReference type="EMBL" id="MBE9466522.1"/>
    </source>
</evidence>
<evidence type="ECO:0000256" key="14">
    <source>
        <dbReference type="SAM" id="Phobius"/>
    </source>
</evidence>
<keyword evidence="6" id="KW-0769">Symport</keyword>
<dbReference type="InterPro" id="IPR001734">
    <property type="entry name" value="Na/solute_symporter"/>
</dbReference>
<gene>
    <name evidence="15" type="ORF">IEE83_32045</name>
</gene>
<feature type="transmembrane region" description="Helical" evidence="14">
    <location>
        <begin position="202"/>
        <end position="224"/>
    </location>
</feature>
<feature type="transmembrane region" description="Helical" evidence="14">
    <location>
        <begin position="171"/>
        <end position="190"/>
    </location>
</feature>
<dbReference type="PROSITE" id="PS50283">
    <property type="entry name" value="NA_SOLUT_SYMP_3"/>
    <property type="match status" value="1"/>
</dbReference>
<reference evidence="16" key="1">
    <citation type="submission" date="2023-07" db="EMBL/GenBank/DDBJ databases">
        <title>Dyadobacter sp. nov 'subterranea' isolated from contaminted grondwater.</title>
        <authorList>
            <person name="Szabo I."/>
            <person name="Al-Omari J."/>
            <person name="Szerdahelyi S.G."/>
            <person name="Rado J."/>
        </authorList>
    </citation>
    <scope>NUCLEOTIDE SEQUENCE [LARGE SCALE GENOMIC DNA]</scope>
    <source>
        <strain evidence="16">UP-52</strain>
    </source>
</reference>
<dbReference type="Pfam" id="PF00474">
    <property type="entry name" value="SSF"/>
    <property type="match status" value="1"/>
</dbReference>
<feature type="transmembrane region" description="Helical" evidence="14">
    <location>
        <begin position="6"/>
        <end position="25"/>
    </location>
</feature>
<comment type="caution">
    <text evidence="15">The sequence shown here is derived from an EMBL/GenBank/DDBJ whole genome shotgun (WGS) entry which is preliminary data.</text>
</comment>
<feature type="transmembrane region" description="Helical" evidence="14">
    <location>
        <begin position="127"/>
        <end position="151"/>
    </location>
</feature>
<evidence type="ECO:0000256" key="2">
    <source>
        <dbReference type="ARBA" id="ARBA00006434"/>
    </source>
</evidence>
<feature type="transmembrane region" description="Helical" evidence="14">
    <location>
        <begin position="466"/>
        <end position="484"/>
    </location>
</feature>
<comment type="catalytic activity">
    <reaction evidence="12">
        <text>L-proline(in) + Na(+)(in) = L-proline(out) + Na(+)(out)</text>
        <dbReference type="Rhea" id="RHEA:28967"/>
        <dbReference type="ChEBI" id="CHEBI:29101"/>
        <dbReference type="ChEBI" id="CHEBI:60039"/>
    </reaction>
</comment>
<feature type="transmembrane region" description="Helical" evidence="14">
    <location>
        <begin position="78"/>
        <end position="99"/>
    </location>
</feature>
<sequence length="618" mass="68605">MKIQLVDFLVIVSYLVLVTVIGLVLKKQAERSKNDYLLGGKSMPYWMLGVSNASGMFDISGTAWMVAIMFVYGVKSIWLPWLWPVFNQIFLMVYLSVWLRRSNVSTGAEWMLTRFGNKADAQLSHKIIIAFALLSCLGFMAYGFIGLGKFIEIFIPWPLVQPYVPFTLAPAYVAHTYGIIFTLFTVFYSLLGGMKSIVWADLIHYVIMVFVSFAIAIIAMNALAAHGSLPVPNGWADLFFGKDLNLDWTGYIDEVNEKISADGFSPFGYFFALMTAKGILSSLAGPAPNYDMQKILSTKSPREAALMSMIVNVVLLPTRYLLIIGITILGLLYYKDLNIASPNGQDFERILPAVLNAYIPSGLLGLVLVGLMGAFMGTFAGTFNAAQAYMVNDIYLKSFNPNATNKQITKMNYLTGIVVVAISISLGFFAKDVNSILQWIVSALYGGYIASNVLKWHWWRFNSNGFFWGMFAGILSAMILPYIFTDTVPLFYFPIILVLSAIGSVVGSLMTPATDTEVLKKFYKNVKPWGFWGPIRDEVIMDDPTFSPNKNFKRDMFNVVIGVIGQTSITALPVFAVLMMPLQTGITAAVLAVCVVILWKTWYNKLPTENEGATSPKS</sequence>
<keyword evidence="3" id="KW-0813">Transport</keyword>
<comment type="similarity">
    <text evidence="2 13">Belongs to the sodium:solute symporter (SSF) (TC 2.A.21) family.</text>
</comment>